<comment type="similarity">
    <text evidence="1">Belongs to the argonaute family. Ago subfamily.</text>
</comment>
<dbReference type="InterPro" id="IPR032474">
    <property type="entry name" value="Argonaute_N"/>
</dbReference>
<dbReference type="SMART" id="SM00950">
    <property type="entry name" value="Piwi"/>
    <property type="match status" value="1"/>
</dbReference>
<feature type="region of interest" description="Disordered" evidence="2">
    <location>
        <begin position="125"/>
        <end position="146"/>
    </location>
</feature>
<feature type="domain" description="PAZ" evidence="3">
    <location>
        <begin position="376"/>
        <end position="503"/>
    </location>
</feature>
<feature type="domain" description="Piwi" evidence="4">
    <location>
        <begin position="630"/>
        <end position="944"/>
    </location>
</feature>
<dbReference type="SMART" id="SM01163">
    <property type="entry name" value="DUF1785"/>
    <property type="match status" value="1"/>
</dbReference>
<keyword evidence="6" id="KW-1185">Reference proteome</keyword>
<dbReference type="Pfam" id="PF02170">
    <property type="entry name" value="PAZ"/>
    <property type="match status" value="1"/>
</dbReference>
<evidence type="ECO:0008006" key="7">
    <source>
        <dbReference type="Google" id="ProtNLM"/>
    </source>
</evidence>
<evidence type="ECO:0000259" key="3">
    <source>
        <dbReference type="PROSITE" id="PS50821"/>
    </source>
</evidence>
<dbReference type="SUPFAM" id="SSF101690">
    <property type="entry name" value="PAZ domain"/>
    <property type="match status" value="1"/>
</dbReference>
<dbReference type="EMBL" id="DF237013">
    <property type="protein sequence ID" value="GAQ80850.1"/>
    <property type="molecule type" value="Genomic_DNA"/>
</dbReference>
<dbReference type="PROSITE" id="PS50821">
    <property type="entry name" value="PAZ"/>
    <property type="match status" value="1"/>
</dbReference>
<dbReference type="InterPro" id="IPR003165">
    <property type="entry name" value="Piwi"/>
</dbReference>
<dbReference type="Pfam" id="PF16487">
    <property type="entry name" value="ArgoMid"/>
    <property type="match status" value="1"/>
</dbReference>
<dbReference type="InterPro" id="IPR014811">
    <property type="entry name" value="ArgoL1"/>
</dbReference>
<dbReference type="Pfam" id="PF16486">
    <property type="entry name" value="ArgoN"/>
    <property type="match status" value="1"/>
</dbReference>
<dbReference type="GO" id="GO:0004521">
    <property type="term" value="F:RNA endonuclease activity"/>
    <property type="evidence" value="ECO:0000318"/>
    <property type="project" value="GO_Central"/>
</dbReference>
<dbReference type="InterPro" id="IPR036085">
    <property type="entry name" value="PAZ_dom_sf"/>
</dbReference>
<dbReference type="InterPro" id="IPR012337">
    <property type="entry name" value="RNaseH-like_sf"/>
</dbReference>
<accession>A0A1Y1HQF1</accession>
<dbReference type="CDD" id="cd02846">
    <property type="entry name" value="PAZ_argonaute_like"/>
    <property type="match status" value="1"/>
</dbReference>
<organism evidence="5 6">
    <name type="scientific">Klebsormidium nitens</name>
    <name type="common">Green alga</name>
    <name type="synonym">Ulothrix nitens</name>
    <dbReference type="NCBI Taxonomy" id="105231"/>
    <lineage>
        <taxon>Eukaryota</taxon>
        <taxon>Viridiplantae</taxon>
        <taxon>Streptophyta</taxon>
        <taxon>Klebsormidiophyceae</taxon>
        <taxon>Klebsormidiales</taxon>
        <taxon>Klebsormidiaceae</taxon>
        <taxon>Klebsormidium</taxon>
    </lineage>
</organism>
<dbReference type="Gene3D" id="2.170.260.10">
    <property type="entry name" value="paz domain"/>
    <property type="match status" value="1"/>
</dbReference>
<protein>
    <recommendedName>
        <fullName evidence="7">Argonaute family protein</fullName>
    </recommendedName>
</protein>
<dbReference type="Proteomes" id="UP000054558">
    <property type="component" value="Unassembled WGS sequence"/>
</dbReference>
<gene>
    <name evidence="5" type="ORF">KFL_000640170</name>
</gene>
<dbReference type="GO" id="GO:0005737">
    <property type="term" value="C:cytoplasm"/>
    <property type="evidence" value="ECO:0000318"/>
    <property type="project" value="GO_Central"/>
</dbReference>
<reference evidence="5 6" key="1">
    <citation type="journal article" date="2014" name="Nat. Commun.">
        <title>Klebsormidium flaccidum genome reveals primary factors for plant terrestrial adaptation.</title>
        <authorList>
            <person name="Hori K."/>
            <person name="Maruyama F."/>
            <person name="Fujisawa T."/>
            <person name="Togashi T."/>
            <person name="Yamamoto N."/>
            <person name="Seo M."/>
            <person name="Sato S."/>
            <person name="Yamada T."/>
            <person name="Mori H."/>
            <person name="Tajima N."/>
            <person name="Moriyama T."/>
            <person name="Ikeuchi M."/>
            <person name="Watanabe M."/>
            <person name="Wada H."/>
            <person name="Kobayashi K."/>
            <person name="Saito M."/>
            <person name="Masuda T."/>
            <person name="Sasaki-Sekimoto Y."/>
            <person name="Mashiguchi K."/>
            <person name="Awai K."/>
            <person name="Shimojima M."/>
            <person name="Masuda S."/>
            <person name="Iwai M."/>
            <person name="Nobusawa T."/>
            <person name="Narise T."/>
            <person name="Kondo S."/>
            <person name="Saito H."/>
            <person name="Sato R."/>
            <person name="Murakawa M."/>
            <person name="Ihara Y."/>
            <person name="Oshima-Yamada Y."/>
            <person name="Ohtaka K."/>
            <person name="Satoh M."/>
            <person name="Sonobe K."/>
            <person name="Ishii M."/>
            <person name="Ohtani R."/>
            <person name="Kanamori-Sato M."/>
            <person name="Honoki R."/>
            <person name="Miyazaki D."/>
            <person name="Mochizuki H."/>
            <person name="Umetsu J."/>
            <person name="Higashi K."/>
            <person name="Shibata D."/>
            <person name="Kamiya Y."/>
            <person name="Sato N."/>
            <person name="Nakamura Y."/>
            <person name="Tabata S."/>
            <person name="Ida S."/>
            <person name="Kurokawa K."/>
            <person name="Ohta H."/>
        </authorList>
    </citation>
    <scope>NUCLEOTIDE SEQUENCE [LARGE SCALE GENOMIC DNA]</scope>
    <source>
        <strain evidence="5 6">NIES-2285</strain>
    </source>
</reference>
<dbReference type="STRING" id="105231.A0A1Y1HQF1"/>
<dbReference type="GO" id="GO:0031047">
    <property type="term" value="P:regulatory ncRNA-mediated gene silencing"/>
    <property type="evidence" value="ECO:0000318"/>
    <property type="project" value="GO_Central"/>
</dbReference>
<dbReference type="GO" id="GO:0003723">
    <property type="term" value="F:RNA binding"/>
    <property type="evidence" value="ECO:0000318"/>
    <property type="project" value="GO_Central"/>
</dbReference>
<evidence type="ECO:0000259" key="4">
    <source>
        <dbReference type="PROSITE" id="PS50822"/>
    </source>
</evidence>
<dbReference type="Pfam" id="PF02171">
    <property type="entry name" value="Piwi"/>
    <property type="match status" value="1"/>
</dbReference>
<evidence type="ECO:0000256" key="2">
    <source>
        <dbReference type="SAM" id="MobiDB-lite"/>
    </source>
</evidence>
<dbReference type="GO" id="GO:0005634">
    <property type="term" value="C:nucleus"/>
    <property type="evidence" value="ECO:0000318"/>
    <property type="project" value="GO_Central"/>
</dbReference>
<name>A0A1Y1HQF1_KLENI</name>
<dbReference type="Gene3D" id="3.30.420.10">
    <property type="entry name" value="Ribonuclease H-like superfamily/Ribonuclease H"/>
    <property type="match status" value="1"/>
</dbReference>
<dbReference type="InterPro" id="IPR032473">
    <property type="entry name" value="Argonaute_Mid_dom"/>
</dbReference>
<dbReference type="PROSITE" id="PS50822">
    <property type="entry name" value="PIWI"/>
    <property type="match status" value="1"/>
</dbReference>
<dbReference type="InterPro" id="IPR036397">
    <property type="entry name" value="RNaseH_sf"/>
</dbReference>
<dbReference type="AlphaFoldDB" id="A0A1Y1HQF1"/>
<dbReference type="InterPro" id="IPR003100">
    <property type="entry name" value="PAZ_dom"/>
</dbReference>
<evidence type="ECO:0000256" key="1">
    <source>
        <dbReference type="ARBA" id="ARBA00008201"/>
    </source>
</evidence>
<evidence type="ECO:0000313" key="6">
    <source>
        <dbReference type="Proteomes" id="UP000054558"/>
    </source>
</evidence>
<evidence type="ECO:0000313" key="5">
    <source>
        <dbReference type="EMBL" id="GAQ80850.1"/>
    </source>
</evidence>
<dbReference type="OrthoDB" id="10252740at2759"/>
<dbReference type="Gene3D" id="3.40.50.2300">
    <property type="match status" value="1"/>
</dbReference>
<dbReference type="OMA" id="THYVILH"/>
<sequence length="979" mass="108169">METRDCCAPSIPSRDAVTSLSSELDFTATAIAPSYKVLVDGPTPSVYPPVIHQPRRDVIDNMEYATRDGVSDGQFAAVLYTKVGAIRPFSASSDSDRCSTLSSRCCTYIEVSGFCHVKMASAEASAGEPPEKKHRADVQAPGERPEAPSLELARRKGFGGKGSGIRLLANLYKVHLSNISLVEYEVTIVPKDETAKAERDLPRALNRAIFDKWRELYAQDLPGLQMCTYDGGKAAYAVGGQGADVSARDARTWLVDLPRESGKARAFDVTLAQKTELKIEELMAALQNRTGRAADFPQHTIQGLDVVMQESLAHSRSVIGRSFFNLACPPQARRSLGEGLVMYPGHYQSLRAIQADGGRLALNLDVAHAAFLEEGPLIEYVSKVVGRKLNPGDQERLTPTEFDRANKALKRVKVTTDHMRAKRGYLVLRLGEESAEDFRRVRNTSFAIKPRGEPSETDAAPVTKSVAQYFQETYNVTLQYPRLQCAVVRNNGRLPLEVCHVVPGQLCTRLNERQTGGMIRQANRKPSERVNDTDKLKYENLTVTSKDGAWNLRNTRFLKGASVTSWALINLSKEVSQQEARRFVGDLIGGCKAVGVMLDDPVSVDRGNPNDVSGTLGPWLARMGRAPLQMVVVILDPGVKPVYGELKTYCEVARGLISQCCCSQKVRERDQRKKLQYIANLALKINVKTGGQNAAFLRPHPRLKEKRTLIAGADVSHPGARDDVPSVAAVVGSLDGPTPSVYRPVISIQEPRREIIDNMESATKDLLDSFYKSIKAPPDRVLMFRDGVSEGQFGAVLNTEVEAMKRAIRTFGAEHQHPEYDPRMAFIIIQKKHHMRIFSLDAAGRPNNPEPGTVVDRDICSPYMNDFFLNSHKGLLASNGSRTGTNRPAHYFVLYDEIGYSADDIQEMANDLCYVYAKCTRSISVVPPAYYADKVATRGRMYIEAAAGSESGSSGGRDTWRDVKLPEVQDVIRNRMFYC</sequence>
<dbReference type="PANTHER" id="PTHR22891">
    <property type="entry name" value="EUKARYOTIC TRANSLATION INITIATION FACTOR 2C"/>
    <property type="match status" value="1"/>
</dbReference>
<dbReference type="Pfam" id="PF08699">
    <property type="entry name" value="ArgoL1"/>
    <property type="match status" value="1"/>
</dbReference>
<proteinExistence type="inferred from homology"/>
<dbReference type="SUPFAM" id="SSF53098">
    <property type="entry name" value="Ribonuclease H-like"/>
    <property type="match status" value="1"/>
</dbReference>